<comment type="caution">
    <text evidence="11">The sequence shown here is derived from an EMBL/GenBank/DDBJ whole genome shotgun (WGS) entry which is preliminary data.</text>
</comment>
<keyword evidence="6" id="KW-0238">DNA-binding</keyword>
<feature type="domain" description="BAH" evidence="10">
    <location>
        <begin position="415"/>
        <end position="534"/>
    </location>
</feature>
<dbReference type="GO" id="GO:0032259">
    <property type="term" value="P:methylation"/>
    <property type="evidence" value="ECO:0007669"/>
    <property type="project" value="UniProtKB-KW"/>
</dbReference>
<dbReference type="SUPFAM" id="SSF53335">
    <property type="entry name" value="S-adenosyl-L-methionine-dependent methyltransferases"/>
    <property type="match status" value="1"/>
</dbReference>
<dbReference type="Gene3D" id="3.90.120.10">
    <property type="entry name" value="DNA Methylase, subunit A, domain 2"/>
    <property type="match status" value="1"/>
</dbReference>
<dbReference type="InterPro" id="IPR001525">
    <property type="entry name" value="C5_MeTfrase"/>
</dbReference>
<dbReference type="GO" id="GO:0003886">
    <property type="term" value="F:DNA (cytosine-5-)-methyltransferase activity"/>
    <property type="evidence" value="ECO:0007669"/>
    <property type="project" value="UniProtKB-EC"/>
</dbReference>
<dbReference type="PRINTS" id="PR00105">
    <property type="entry name" value="C5METTRFRASE"/>
</dbReference>
<accession>A0AA39RAQ3</accession>
<evidence type="ECO:0000313" key="11">
    <source>
        <dbReference type="EMBL" id="KAK0517009.1"/>
    </source>
</evidence>
<feature type="compositionally biased region" description="Basic and acidic residues" evidence="9">
    <location>
        <begin position="1182"/>
        <end position="1194"/>
    </location>
</feature>
<dbReference type="InterPro" id="IPR050390">
    <property type="entry name" value="C5-Methyltransferase"/>
</dbReference>
<dbReference type="Gene3D" id="2.30.30.490">
    <property type="match status" value="1"/>
</dbReference>
<dbReference type="InterPro" id="IPR018117">
    <property type="entry name" value="C5_DNA_meth_AS"/>
</dbReference>
<gene>
    <name evidence="11" type="ORF">JMJ35_000164</name>
</gene>
<evidence type="ECO:0000256" key="5">
    <source>
        <dbReference type="ARBA" id="ARBA00022691"/>
    </source>
</evidence>
<dbReference type="PROSITE" id="PS51038">
    <property type="entry name" value="BAH"/>
    <property type="match status" value="1"/>
</dbReference>
<feature type="active site" evidence="8">
    <location>
        <position position="775"/>
    </location>
</feature>
<dbReference type="GO" id="GO:0005634">
    <property type="term" value="C:nucleus"/>
    <property type="evidence" value="ECO:0007669"/>
    <property type="project" value="UniProtKB-SubCell"/>
</dbReference>
<dbReference type="GO" id="GO:0044027">
    <property type="term" value="P:negative regulation of gene expression via chromosomal CpG island methylation"/>
    <property type="evidence" value="ECO:0007669"/>
    <property type="project" value="TreeGrafter"/>
</dbReference>
<dbReference type="EMBL" id="JAFEKC020000001">
    <property type="protein sequence ID" value="KAK0517009.1"/>
    <property type="molecule type" value="Genomic_DNA"/>
</dbReference>
<dbReference type="InterPro" id="IPR001025">
    <property type="entry name" value="BAH_dom"/>
</dbReference>
<evidence type="ECO:0000256" key="6">
    <source>
        <dbReference type="ARBA" id="ARBA00023125"/>
    </source>
</evidence>
<comment type="subcellular location">
    <subcellularLocation>
        <location evidence="1">Nucleus</location>
    </subcellularLocation>
</comment>
<protein>
    <recommendedName>
        <fullName evidence="2">DNA (cytosine-5-)-methyltransferase</fullName>
        <ecNumber evidence="2">2.1.1.37</ecNumber>
    </recommendedName>
</protein>
<dbReference type="GO" id="GO:0003677">
    <property type="term" value="F:DNA binding"/>
    <property type="evidence" value="ECO:0007669"/>
    <property type="project" value="UniProtKB-KW"/>
</dbReference>
<reference evidence="11" key="1">
    <citation type="submission" date="2023-03" db="EMBL/GenBank/DDBJ databases">
        <title>Complete genome of Cladonia borealis.</title>
        <authorList>
            <person name="Park H."/>
        </authorList>
    </citation>
    <scope>NUCLEOTIDE SEQUENCE</scope>
    <source>
        <strain evidence="11">ANT050790</strain>
    </source>
</reference>
<evidence type="ECO:0000259" key="10">
    <source>
        <dbReference type="PROSITE" id="PS51038"/>
    </source>
</evidence>
<evidence type="ECO:0000256" key="9">
    <source>
        <dbReference type="SAM" id="MobiDB-lite"/>
    </source>
</evidence>
<keyword evidence="4 8" id="KW-0808">Transferase</keyword>
<dbReference type="Proteomes" id="UP001166286">
    <property type="component" value="Unassembled WGS sequence"/>
</dbReference>
<comment type="similarity">
    <text evidence="8">Belongs to the class I-like SAM-binding methyltransferase superfamily. C5-methyltransferase family.</text>
</comment>
<evidence type="ECO:0000256" key="4">
    <source>
        <dbReference type="ARBA" id="ARBA00022679"/>
    </source>
</evidence>
<evidence type="ECO:0000313" key="12">
    <source>
        <dbReference type="Proteomes" id="UP001166286"/>
    </source>
</evidence>
<dbReference type="Pfam" id="PF25423">
    <property type="entry name" value="DUF7893"/>
    <property type="match status" value="1"/>
</dbReference>
<dbReference type="PANTHER" id="PTHR10629">
    <property type="entry name" value="CYTOSINE-SPECIFIC METHYLTRANSFERASE"/>
    <property type="match status" value="1"/>
</dbReference>
<evidence type="ECO:0000256" key="2">
    <source>
        <dbReference type="ARBA" id="ARBA00011975"/>
    </source>
</evidence>
<name>A0AA39RAQ3_9LECA</name>
<evidence type="ECO:0000256" key="8">
    <source>
        <dbReference type="PROSITE-ProRule" id="PRU01016"/>
    </source>
</evidence>
<feature type="compositionally biased region" description="Polar residues" evidence="9">
    <location>
        <begin position="1169"/>
        <end position="1181"/>
    </location>
</feature>
<proteinExistence type="inferred from homology"/>
<keyword evidence="12" id="KW-1185">Reference proteome</keyword>
<evidence type="ECO:0000256" key="3">
    <source>
        <dbReference type="ARBA" id="ARBA00022603"/>
    </source>
</evidence>
<evidence type="ECO:0000256" key="7">
    <source>
        <dbReference type="ARBA" id="ARBA00023242"/>
    </source>
</evidence>
<keyword evidence="5 8" id="KW-0949">S-adenosyl-L-methionine</keyword>
<dbReference type="InterPro" id="IPR029063">
    <property type="entry name" value="SAM-dependent_MTases_sf"/>
</dbReference>
<feature type="region of interest" description="Disordered" evidence="9">
    <location>
        <begin position="874"/>
        <end position="894"/>
    </location>
</feature>
<dbReference type="GO" id="GO:0003682">
    <property type="term" value="F:chromatin binding"/>
    <property type="evidence" value="ECO:0007669"/>
    <property type="project" value="InterPro"/>
</dbReference>
<keyword evidence="7" id="KW-0539">Nucleus</keyword>
<dbReference type="PANTHER" id="PTHR10629:SF54">
    <property type="entry name" value="DNA METHYLTRANSFERASE DIM-2"/>
    <property type="match status" value="1"/>
</dbReference>
<evidence type="ECO:0000256" key="1">
    <source>
        <dbReference type="ARBA" id="ARBA00004123"/>
    </source>
</evidence>
<dbReference type="PROSITE" id="PS00094">
    <property type="entry name" value="C5_MTASE_1"/>
    <property type="match status" value="1"/>
</dbReference>
<dbReference type="InterPro" id="IPR057215">
    <property type="entry name" value="DUF7893"/>
</dbReference>
<dbReference type="EC" id="2.1.1.37" evidence="2"/>
<organism evidence="11 12">
    <name type="scientific">Cladonia borealis</name>
    <dbReference type="NCBI Taxonomy" id="184061"/>
    <lineage>
        <taxon>Eukaryota</taxon>
        <taxon>Fungi</taxon>
        <taxon>Dikarya</taxon>
        <taxon>Ascomycota</taxon>
        <taxon>Pezizomycotina</taxon>
        <taxon>Lecanoromycetes</taxon>
        <taxon>OSLEUM clade</taxon>
        <taxon>Lecanoromycetidae</taxon>
        <taxon>Lecanorales</taxon>
        <taxon>Lecanorineae</taxon>
        <taxon>Cladoniaceae</taxon>
        <taxon>Cladonia</taxon>
    </lineage>
</organism>
<dbReference type="AlphaFoldDB" id="A0AA39RAQ3"/>
<dbReference type="Pfam" id="PF00145">
    <property type="entry name" value="DNA_methylase"/>
    <property type="match status" value="1"/>
</dbReference>
<sequence length="1220" mass="136335">MVSHLIGLSEHVEAFSDRINIGDHQLTPNKHLRKRKRTQCLDDDTPCSDTEITTRAIEVPLSHIRPPPLAFPKSAYSGFLPSINLSTETSVLREILADERRQSSAASEDGESFSEAILDGFSIYRAHQTRSQKKHKRPVESSQANELVSLHEINEWNVGVFCFDGVIIDGEKKRYVQNVPFRTLAIGGYKELDRPTVGDEVWIQSFQGRKAGIWYRLRTPAPEYQRFHEPFLWMADLAKHVVDYLHIHWQVTLKHFRELFHTWVHCQYGSSAQVCKWLDCGGKDFRRIVAAHANFLFCQASQVDNKLEDHPVWKESHPRFLDAVKEQVEQGTTSDMYTLSTRGSKVSPRRKTTVTPYVYNCFSHLTWAKFLYCQTPTISLDLKSSKPIGGPGSPPGLSKLHVNAQLNSPSETESKVIRKGDVVAVPRDKQSSWKTNDAHWYGYVHGIKDSSKGSSLELLWLYRPSDTECRRMHYPFANELFLSDHCNCGDPPILVDEVTHKSRVAFFGTPDTKDVDFFVRQKYIQGDGAWVSLKDSDFRCKCHKKEQATKYLAGDTLLVRVLGILEPVVFIKGMDHDSDGKFSVRRLIRRRDRGHMDAEANELILSNKFQLVNRADVHRKCYVRFYTEEDKACRKIPAPYCRRGTADHFYIILEDLNDSELGPETLTTTSLKLINQGWDPLDTSSRPPMQGLDLYCGGGNFGRGLEEGGAVKYQWAVDWCSEAIHTYKANTIDQDAIRLFRGSVNDYLTQAMQGKGRGIVAQLGEVEFISAGSPCPGFSTSNPNKANDKGLFDASMVASVVSFVDFYRPRYTVMENVKGMASGQDTNNVLAQVICALLGMGYQVRTSGLDAWNFGSPQGRSRAIISIAAPGMEPMPEPPHTHSHPETVTSASLGKTPNGLYSGSRYTSPTPFSYISAAEATKDLPETDGRTSCIPYPDHRMSIALSTLHRGCIASIPRFPAGGSFLSAFAKGYMPQAQIDDYPWDNPIGASKGTKAWKRVRGVGLIPTIMTRPRPWDGAGSSCLHWDQHRVLTIMEARRAQGFPDHEVLIGSPSEQWKIIGNSVDRSVALALGLSLRTAWLANAAKETVTASHENIVTRDIDELLLDRSRKTFRPDVIEGEAASSLWQSADTLHSSRFSVTTSRATSIAASTSAGGLLSEESIIEETASETCHQSSFQNSREASHERPPSHESHPTLQPSKVSIRETTTSKITVTYYNPS</sequence>
<dbReference type="PROSITE" id="PS51679">
    <property type="entry name" value="SAM_MT_C5"/>
    <property type="match status" value="1"/>
</dbReference>
<feature type="region of interest" description="Disordered" evidence="9">
    <location>
        <begin position="1168"/>
        <end position="1208"/>
    </location>
</feature>
<dbReference type="Gene3D" id="3.40.50.150">
    <property type="entry name" value="Vaccinia Virus protein VP39"/>
    <property type="match status" value="1"/>
</dbReference>
<feature type="compositionally biased region" description="Polar residues" evidence="9">
    <location>
        <begin position="1195"/>
        <end position="1208"/>
    </location>
</feature>
<dbReference type="InterPro" id="IPR043151">
    <property type="entry name" value="BAH_sf"/>
</dbReference>
<keyword evidence="3 8" id="KW-0489">Methyltransferase</keyword>